<dbReference type="EMBL" id="JX560539">
    <property type="protein sequence ID" value="AGE61387.1"/>
    <property type="molecule type" value="Genomic_DNA"/>
</dbReference>
<reference evidence="1" key="2">
    <citation type="journal article" date="2013" name="Genome Announc.">
        <title>Complete Genome Sequences of Five Chrysodeixis chalcites Nucleopolyhedrovirus Genotypes from a Canary Islands Isolate.</title>
        <authorList>
            <person name="Bernal A."/>
            <person name="Williams T."/>
            <person name="Munoz D."/>
            <person name="Caballero P."/>
            <person name="Simon O."/>
        </authorList>
    </citation>
    <scope>NUCLEOTIDE SEQUENCE</scope>
    <source>
        <strain evidence="1">TF1</strain>
    </source>
</reference>
<proteinExistence type="predicted"/>
<dbReference type="EMBL" id="JX560542">
    <property type="protein sequence ID" value="AGE61837.1"/>
    <property type="molecule type" value="Genomic_DNA"/>
</dbReference>
<evidence type="ECO:0000313" key="2">
    <source>
        <dbReference type="EMBL" id="AGE61688.1"/>
    </source>
</evidence>
<organism evidence="1">
    <name type="scientific">Chrysodeixis chalcites nucleopolyhedrovirus</name>
    <dbReference type="NCBI Taxonomy" id="320432"/>
    <lineage>
        <taxon>Viruses</taxon>
        <taxon>Viruses incertae sedis</taxon>
        <taxon>Naldaviricetes</taxon>
        <taxon>Lefavirales</taxon>
        <taxon>Baculoviridae</taxon>
        <taxon>Alphabaculovirus</taxon>
        <taxon>Alphabaculovirus chrychalcites</taxon>
    </lineage>
</organism>
<dbReference type="EMBL" id="JX560541">
    <property type="protein sequence ID" value="AGE61688.1"/>
    <property type="molecule type" value="Genomic_DNA"/>
</dbReference>
<evidence type="ECO:0000313" key="1">
    <source>
        <dbReference type="EMBL" id="AGE61534.1"/>
    </source>
</evidence>
<accession>T1QZA2</accession>
<protein>
    <submittedName>
        <fullName evidence="1">Uncharacterized protein</fullName>
    </submittedName>
</protein>
<name>T1QZA2_9ABAC</name>
<dbReference type="EMBL" id="JX560540">
    <property type="protein sequence ID" value="AGE61534.1"/>
    <property type="molecule type" value="Genomic_DNA"/>
</dbReference>
<reference evidence="2" key="1">
    <citation type="submission" date="2012-08" db="EMBL/GenBank/DDBJ databases">
        <title>Sequences comparision among Chrysodeixis chalcites nucleopolyhedrovirus genotypes from a field strain of the Canary Islands.</title>
        <authorList>
            <person name="Bernal A."/>
            <person name="Simon O."/>
            <person name="Palma L."/>
            <person name="Williams T."/>
            <person name="Caballero P."/>
        </authorList>
    </citation>
    <scope>NUCLEOTIDE SEQUENCE</scope>
    <source>
        <strain evidence="2">TF1</strain>
    </source>
</reference>
<sequence>MINTDAVLVVSIISCEESRGETKQQELKRSVMSPPQIMFCCRCRLPPIKWMLSILNRMRLYVLNVKNST</sequence>